<name>T0PSP1_SAPDV</name>
<gene>
    <name evidence="3" type="ORF">SDRG_16835</name>
</gene>
<dbReference type="SUPFAM" id="SSF50494">
    <property type="entry name" value="Trypsin-like serine proteases"/>
    <property type="match status" value="1"/>
</dbReference>
<dbReference type="InterPro" id="IPR009003">
    <property type="entry name" value="Peptidase_S1_PA"/>
</dbReference>
<evidence type="ECO:0008006" key="5">
    <source>
        <dbReference type="Google" id="ProtNLM"/>
    </source>
</evidence>
<dbReference type="Pfam" id="PF13365">
    <property type="entry name" value="Trypsin_2"/>
    <property type="match status" value="1"/>
</dbReference>
<evidence type="ECO:0000256" key="2">
    <source>
        <dbReference type="SAM" id="SignalP"/>
    </source>
</evidence>
<reference evidence="3 4" key="1">
    <citation type="submission" date="2012-04" db="EMBL/GenBank/DDBJ databases">
        <title>The Genome Sequence of Saprolegnia declina VS20.</title>
        <authorList>
            <consortium name="The Broad Institute Genome Sequencing Platform"/>
            <person name="Russ C."/>
            <person name="Nusbaum C."/>
            <person name="Tyler B."/>
            <person name="van West P."/>
            <person name="Dieguez-Uribeondo J."/>
            <person name="de Bruijn I."/>
            <person name="Tripathy S."/>
            <person name="Jiang R."/>
            <person name="Young S.K."/>
            <person name="Zeng Q."/>
            <person name="Gargeya S."/>
            <person name="Fitzgerald M."/>
            <person name="Haas B."/>
            <person name="Abouelleil A."/>
            <person name="Alvarado L."/>
            <person name="Arachchi H.M."/>
            <person name="Berlin A."/>
            <person name="Chapman S.B."/>
            <person name="Goldberg J."/>
            <person name="Griggs A."/>
            <person name="Gujja S."/>
            <person name="Hansen M."/>
            <person name="Howarth C."/>
            <person name="Imamovic A."/>
            <person name="Larimer J."/>
            <person name="McCowen C."/>
            <person name="Montmayeur A."/>
            <person name="Murphy C."/>
            <person name="Neiman D."/>
            <person name="Pearson M."/>
            <person name="Priest M."/>
            <person name="Roberts A."/>
            <person name="Saif S."/>
            <person name="Shea T."/>
            <person name="Sisk P."/>
            <person name="Sykes S."/>
            <person name="Wortman J."/>
            <person name="Nusbaum C."/>
            <person name="Birren B."/>
        </authorList>
    </citation>
    <scope>NUCLEOTIDE SEQUENCE [LARGE SCALE GENOMIC DNA]</scope>
    <source>
        <strain evidence="3 4">VS20</strain>
    </source>
</reference>
<dbReference type="Gene3D" id="2.40.10.10">
    <property type="entry name" value="Trypsin-like serine proteases"/>
    <property type="match status" value="2"/>
</dbReference>
<dbReference type="OrthoDB" id="3693942at2759"/>
<accession>T0PSP1</accession>
<evidence type="ECO:0000313" key="4">
    <source>
        <dbReference type="Proteomes" id="UP000030762"/>
    </source>
</evidence>
<protein>
    <recommendedName>
        <fullName evidence="5">Serine protease</fullName>
    </recommendedName>
</protein>
<keyword evidence="1" id="KW-0843">Virulence</keyword>
<dbReference type="InterPro" id="IPR043504">
    <property type="entry name" value="Peptidase_S1_PA_chymotrypsin"/>
</dbReference>
<feature type="signal peptide" evidence="2">
    <location>
        <begin position="1"/>
        <end position="19"/>
    </location>
</feature>
<dbReference type="AlphaFoldDB" id="T0PSP1"/>
<evidence type="ECO:0000256" key="1">
    <source>
        <dbReference type="ARBA" id="ARBA00023026"/>
    </source>
</evidence>
<dbReference type="EMBL" id="JH767287">
    <property type="protein sequence ID" value="EQC25281.1"/>
    <property type="molecule type" value="Genomic_DNA"/>
</dbReference>
<dbReference type="GeneID" id="19957562"/>
<proteinExistence type="predicted"/>
<evidence type="ECO:0000313" key="3">
    <source>
        <dbReference type="EMBL" id="EQC25281.1"/>
    </source>
</evidence>
<feature type="chain" id="PRO_5004582682" description="Serine protease" evidence="2">
    <location>
        <begin position="20"/>
        <end position="387"/>
    </location>
</feature>
<dbReference type="PANTHER" id="PTHR36234">
    <property type="entry name" value="LYSYL ENDOPEPTIDASE"/>
    <property type="match status" value="1"/>
</dbReference>
<dbReference type="Proteomes" id="UP000030762">
    <property type="component" value="Unassembled WGS sequence"/>
</dbReference>
<dbReference type="VEuPathDB" id="FungiDB:SDRG_16835"/>
<keyword evidence="2" id="KW-0732">Signal</keyword>
<keyword evidence="4" id="KW-1185">Reference proteome</keyword>
<dbReference type="InParanoid" id="T0PSP1"/>
<dbReference type="PANTHER" id="PTHR36234:SF5">
    <property type="entry name" value="LYSYL ENDOPEPTIDASE"/>
    <property type="match status" value="1"/>
</dbReference>
<dbReference type="RefSeq" id="XP_008621279.1">
    <property type="nucleotide sequence ID" value="XM_008623057.1"/>
</dbReference>
<sequence length="387" mass="40326">MFGLNTFASLLVAAQQCAMAPQASIHVAEPVKFDLTYDGSAPLAASIYNPANTFVAVHFASLNVPKGGKLTLTSFDGVDSVTFAGGESKTNFFADWLTAGKGGVKITYDGPDFKPAAGADDKPAPIFTIDKYMAGKKGAVLESLCGDDKSKPAPCYATSEPAKTKTGKAVARLFIGGEYPCTGWLVGSEGHLLTNNHCIGSADAAKNVQVELGAECATCDDPLNQEPFECKGTIVATDVAFVATDVGADFTLVKLNLKANVDLAKYGYLQMRPDGPKLNEEIAILGHPAGWPKRFAIVGQNGKPGVVTNTSIESCQPDEFGYELDTQGGNSGSPVISTKDSSVVGIHNCGGCPDGPNGGIKINKVVDILKKLNSLPKDSIVGDKPAC</sequence>
<organism evidence="3 4">
    <name type="scientific">Saprolegnia diclina (strain VS20)</name>
    <dbReference type="NCBI Taxonomy" id="1156394"/>
    <lineage>
        <taxon>Eukaryota</taxon>
        <taxon>Sar</taxon>
        <taxon>Stramenopiles</taxon>
        <taxon>Oomycota</taxon>
        <taxon>Saprolegniomycetes</taxon>
        <taxon>Saprolegniales</taxon>
        <taxon>Saprolegniaceae</taxon>
        <taxon>Saprolegnia</taxon>
    </lineage>
</organism>